<evidence type="ECO:0008006" key="3">
    <source>
        <dbReference type="Google" id="ProtNLM"/>
    </source>
</evidence>
<reference evidence="1 2" key="1">
    <citation type="submission" date="2017-09" db="EMBL/GenBank/DDBJ databases">
        <title>Depth-based differentiation of microbial function through sediment-hosted aquifers and enrichment of novel symbionts in the deep terrestrial subsurface.</title>
        <authorList>
            <person name="Probst A.J."/>
            <person name="Ladd B."/>
            <person name="Jarett J.K."/>
            <person name="Geller-Mcgrath D.E."/>
            <person name="Sieber C.M."/>
            <person name="Emerson J.B."/>
            <person name="Anantharaman K."/>
            <person name="Thomas B.C."/>
            <person name="Malmstrom R."/>
            <person name="Stieglmeier M."/>
            <person name="Klingl A."/>
            <person name="Woyke T."/>
            <person name="Ryan C.M."/>
            <person name="Banfield J.F."/>
        </authorList>
    </citation>
    <scope>NUCLEOTIDE SEQUENCE [LARGE SCALE GENOMIC DNA]</scope>
    <source>
        <strain evidence="1">CG11_big_fil_rev_8_21_14_0_20_38_23</strain>
    </source>
</reference>
<dbReference type="PANTHER" id="PTHR38597:SF1">
    <property type="entry name" value="BLL3834 PROTEIN"/>
    <property type="match status" value="1"/>
</dbReference>
<dbReference type="EMBL" id="PCWR01000055">
    <property type="protein sequence ID" value="PIR06467.1"/>
    <property type="molecule type" value="Genomic_DNA"/>
</dbReference>
<name>A0A2H0NC62_9BACT</name>
<protein>
    <recommendedName>
        <fullName evidence="3">DUF763 domain-containing protein</fullName>
    </recommendedName>
</protein>
<dbReference type="InterPro" id="IPR008482">
    <property type="entry name" value="DUF763"/>
</dbReference>
<evidence type="ECO:0000313" key="2">
    <source>
        <dbReference type="Proteomes" id="UP000228867"/>
    </source>
</evidence>
<accession>A0A2H0NC62</accession>
<organism evidence="1 2">
    <name type="scientific">Candidatus Jorgensenbacteria bacterium CG11_big_fil_rev_8_21_14_0_20_38_23</name>
    <dbReference type="NCBI Taxonomy" id="1974594"/>
    <lineage>
        <taxon>Bacteria</taxon>
        <taxon>Candidatus Joergenseniibacteriota</taxon>
    </lineage>
</organism>
<dbReference type="Proteomes" id="UP000228867">
    <property type="component" value="Unassembled WGS sequence"/>
</dbReference>
<dbReference type="Pfam" id="PF05559">
    <property type="entry name" value="DUF763"/>
    <property type="match status" value="2"/>
</dbReference>
<dbReference type="AlphaFoldDB" id="A0A2H0NC62"/>
<comment type="caution">
    <text evidence="1">The sequence shown here is derived from an EMBL/GenBank/DDBJ whole genome shotgun (WGS) entry which is preliminary data.</text>
</comment>
<evidence type="ECO:0000313" key="1">
    <source>
        <dbReference type="EMBL" id="PIR06467.1"/>
    </source>
</evidence>
<proteinExistence type="predicted"/>
<sequence length="419" mass="47686">MIHRGIATFTLDEGKCPKWLFERLVRLGRGMLEIIIDEYGPEEFIKRIADPVWFQALGTVLAFDWNSSGLTTILTAALKEAIRGQEKDLGVFIAGGKGKTSRKTPEEIENWGDKLNLPQEQTKSLVYNSRLSAKVDSALVQDGFQIYHHAFFFSKKGSWAVVQQGMNTVNQTARRYHWYSDKTQINADETQINADNKTQINADETQINADNKTQTKTSAFSFVCEPHRGIVSELKQKFVLNLVSRQSGKTRDLSVQLVQAGYHSLIKDIQILRKHSSPIHQMAVLKINNRQITFLNLENEEFKFHPVILEDFSQSRYLEKILMKVCDIKPSGYETLLATAGMGPKTMRALALVSEIIYGAKPSYEDPARYSFAHGGKDATPYPVDRQTYDQTIEMMKRAVAKIKLDFSEKRRIIQNLEK</sequence>
<dbReference type="PANTHER" id="PTHR38597">
    <property type="entry name" value="BLL3834 PROTEIN"/>
    <property type="match status" value="1"/>
</dbReference>
<gene>
    <name evidence="1" type="ORF">COV54_02400</name>
</gene>